<comment type="caution">
    <text evidence="8">The sequence shown here is derived from an EMBL/GenBank/DDBJ whole genome shotgun (WGS) entry which is preliminary data.</text>
</comment>
<name>A0A1B9F9H8_9BACT</name>
<keyword evidence="4 6" id="KW-1133">Transmembrane helix</keyword>
<comment type="subcellular location">
    <subcellularLocation>
        <location evidence="1">Endomembrane system</location>
        <topology evidence="1">Multi-pass membrane protein</topology>
    </subcellularLocation>
</comment>
<keyword evidence="3 6" id="KW-0812">Transmembrane</keyword>
<evidence type="ECO:0000313" key="9">
    <source>
        <dbReference type="Proteomes" id="UP000093080"/>
    </source>
</evidence>
<feature type="transmembrane region" description="Helical" evidence="6">
    <location>
        <begin position="111"/>
        <end position="134"/>
    </location>
</feature>
<feature type="domain" description="Major facilitator superfamily (MFS) profile" evidence="7">
    <location>
        <begin position="244"/>
        <end position="423"/>
    </location>
</feature>
<dbReference type="SUPFAM" id="SSF103473">
    <property type="entry name" value="MFS general substrate transporter"/>
    <property type="match status" value="1"/>
</dbReference>
<dbReference type="EMBL" id="MAGO01000001">
    <property type="protein sequence ID" value="OCC16562.1"/>
    <property type="molecule type" value="Genomic_DNA"/>
</dbReference>
<sequence>MFKKYLSKIVVQKRILAWCLYDWANSAFSTIVITFLFSAYFIQTVAPSIERGTILWSRTMALSGLLVAILAPIIGSISDETGIRKILFICLTVLGAFFTTTLALVSPEAKGAVYICLSLVLLANLFIELSIVLYNSYLPEIITKDAFGRVSGYGWGLGYIGGILGLVLCLYFIDSIGPHLDDKMGPYFKYRVINLLVGAWVLIFSMPLFLLAPQESKMSLNVSSFKRAFHRLMNGFLKLKGNSNMVTFLLAHLFYNDGLITVFTMGGVYAAGTFSMSLRDIMVFGITLNVIAGIGAFFFGHIDDKIGAKNTILISIGGLFLATLGAALAPSKWWLWFFSTFIGLFVGPNQSSSRSLMGRLIPPGNHAEFFGFYTLSGKMTSFIGPFLFGIATGIFHNPRAGVLSTLAFFLIGGMLLFRVKENA</sequence>
<dbReference type="STRING" id="1156395.DBT_0380"/>
<dbReference type="Gene3D" id="1.20.1250.20">
    <property type="entry name" value="MFS general substrate transporter like domains"/>
    <property type="match status" value="2"/>
</dbReference>
<gene>
    <name evidence="8" type="ORF">DBT_0380</name>
</gene>
<evidence type="ECO:0000256" key="2">
    <source>
        <dbReference type="ARBA" id="ARBA00022448"/>
    </source>
</evidence>
<keyword evidence="2" id="KW-0813">Transport</keyword>
<protein>
    <submittedName>
        <fullName evidence="8">MFS transporter family protein</fullName>
    </submittedName>
</protein>
<dbReference type="InterPro" id="IPR020846">
    <property type="entry name" value="MFS_dom"/>
</dbReference>
<evidence type="ECO:0000256" key="3">
    <source>
        <dbReference type="ARBA" id="ARBA00022692"/>
    </source>
</evidence>
<feature type="transmembrane region" description="Helical" evidence="6">
    <location>
        <begin position="246"/>
        <end position="269"/>
    </location>
</feature>
<feature type="transmembrane region" description="Helical" evidence="6">
    <location>
        <begin position="193"/>
        <end position="212"/>
    </location>
</feature>
<feature type="transmembrane region" description="Helical" evidence="6">
    <location>
        <begin position="20"/>
        <end position="42"/>
    </location>
</feature>
<feature type="transmembrane region" description="Helical" evidence="6">
    <location>
        <begin position="54"/>
        <end position="74"/>
    </location>
</feature>
<evidence type="ECO:0000256" key="5">
    <source>
        <dbReference type="ARBA" id="ARBA00023136"/>
    </source>
</evidence>
<accession>A0A1B9F9H8</accession>
<dbReference type="InterPro" id="IPR050495">
    <property type="entry name" value="ATG22/LtaA_families"/>
</dbReference>
<dbReference type="GO" id="GO:0012505">
    <property type="term" value="C:endomembrane system"/>
    <property type="evidence" value="ECO:0007669"/>
    <property type="project" value="UniProtKB-SubCell"/>
</dbReference>
<evidence type="ECO:0000259" key="7">
    <source>
        <dbReference type="PROSITE" id="PS50850"/>
    </source>
</evidence>
<organism evidence="8 9">
    <name type="scientific">Dissulfuribacter thermophilus</name>
    <dbReference type="NCBI Taxonomy" id="1156395"/>
    <lineage>
        <taxon>Bacteria</taxon>
        <taxon>Pseudomonadati</taxon>
        <taxon>Thermodesulfobacteriota</taxon>
        <taxon>Dissulfuribacteria</taxon>
        <taxon>Dissulfuribacterales</taxon>
        <taxon>Dissulfuribacteraceae</taxon>
        <taxon>Dissulfuribacter</taxon>
    </lineage>
</organism>
<dbReference type="InterPro" id="IPR024671">
    <property type="entry name" value="Atg22-like"/>
</dbReference>
<feature type="transmembrane region" description="Helical" evidence="6">
    <location>
        <begin position="281"/>
        <end position="299"/>
    </location>
</feature>
<evidence type="ECO:0000256" key="6">
    <source>
        <dbReference type="SAM" id="Phobius"/>
    </source>
</evidence>
<keyword evidence="5 6" id="KW-0472">Membrane</keyword>
<evidence type="ECO:0000256" key="1">
    <source>
        <dbReference type="ARBA" id="ARBA00004127"/>
    </source>
</evidence>
<dbReference type="InterPro" id="IPR036259">
    <property type="entry name" value="MFS_trans_sf"/>
</dbReference>
<feature type="transmembrane region" description="Helical" evidence="6">
    <location>
        <begin position="311"/>
        <end position="327"/>
    </location>
</feature>
<feature type="transmembrane region" description="Helical" evidence="6">
    <location>
        <begin position="86"/>
        <end position="105"/>
    </location>
</feature>
<dbReference type="PANTHER" id="PTHR23519">
    <property type="entry name" value="AUTOPHAGY-RELATED PROTEIN 22"/>
    <property type="match status" value="1"/>
</dbReference>
<dbReference type="PROSITE" id="PS50850">
    <property type="entry name" value="MFS"/>
    <property type="match status" value="1"/>
</dbReference>
<keyword evidence="9" id="KW-1185">Reference proteome</keyword>
<dbReference type="Pfam" id="PF11700">
    <property type="entry name" value="ATG22"/>
    <property type="match status" value="1"/>
</dbReference>
<feature type="transmembrane region" description="Helical" evidence="6">
    <location>
        <begin position="370"/>
        <end position="395"/>
    </location>
</feature>
<dbReference type="PATRIC" id="fig|1156395.6.peg.383"/>
<dbReference type="OrthoDB" id="9768783at2"/>
<dbReference type="Proteomes" id="UP000093080">
    <property type="component" value="Unassembled WGS sequence"/>
</dbReference>
<evidence type="ECO:0000256" key="4">
    <source>
        <dbReference type="ARBA" id="ARBA00022989"/>
    </source>
</evidence>
<reference evidence="8 9" key="1">
    <citation type="submission" date="2016-06" db="EMBL/GenBank/DDBJ databases">
        <title>Respiratory ammonification of nitrate coupled to the oxidation of elemental sulfur in deep-sea autotrophic thermophilic bacteria.</title>
        <authorList>
            <person name="Slobodkina G.B."/>
            <person name="Mardanov A.V."/>
            <person name="Ravin N.V."/>
            <person name="Frolova A.A."/>
            <person name="Viryasiv M.B."/>
            <person name="Chernyh N.A."/>
            <person name="Bonch-Osmolovskaya E.A."/>
            <person name="Slobodkin A.I."/>
        </authorList>
    </citation>
    <scope>NUCLEOTIDE SEQUENCE [LARGE SCALE GENOMIC DNA]</scope>
    <source>
        <strain evidence="8 9">S69</strain>
    </source>
</reference>
<dbReference type="GO" id="GO:0022857">
    <property type="term" value="F:transmembrane transporter activity"/>
    <property type="evidence" value="ECO:0007669"/>
    <property type="project" value="InterPro"/>
</dbReference>
<dbReference type="AlphaFoldDB" id="A0A1B9F9H8"/>
<feature type="transmembrane region" description="Helical" evidence="6">
    <location>
        <begin position="155"/>
        <end position="173"/>
    </location>
</feature>
<feature type="transmembrane region" description="Helical" evidence="6">
    <location>
        <begin position="401"/>
        <end position="419"/>
    </location>
</feature>
<proteinExistence type="predicted"/>
<evidence type="ECO:0000313" key="8">
    <source>
        <dbReference type="EMBL" id="OCC16562.1"/>
    </source>
</evidence>
<feature type="transmembrane region" description="Helical" evidence="6">
    <location>
        <begin position="333"/>
        <end position="349"/>
    </location>
</feature>
<dbReference type="PANTHER" id="PTHR23519:SF1">
    <property type="entry name" value="AUTOPHAGY-RELATED PROTEIN 22"/>
    <property type="match status" value="1"/>
</dbReference>
<dbReference type="RefSeq" id="WP_067615805.1">
    <property type="nucleotide sequence ID" value="NZ_MAGO01000001.1"/>
</dbReference>